<reference evidence="1 2" key="1">
    <citation type="submission" date="2018-06" db="EMBL/GenBank/DDBJ databases">
        <title>Genome Sequence of the Brown Rot Fungal Pathogen Monilinia fructigena.</title>
        <authorList>
            <person name="Landi L."/>
            <person name="De Miccolis Angelini R.M."/>
            <person name="Pollastro S."/>
            <person name="Abate D."/>
            <person name="Faretra F."/>
            <person name="Romanazzi G."/>
        </authorList>
    </citation>
    <scope>NUCLEOTIDE SEQUENCE [LARGE SCALE GENOMIC DNA]</scope>
    <source>
        <strain evidence="1 2">Mfrg269</strain>
    </source>
</reference>
<dbReference type="Proteomes" id="UP000249056">
    <property type="component" value="Unassembled WGS sequence"/>
</dbReference>
<protein>
    <submittedName>
        <fullName evidence="1">Uncharacterized protein</fullName>
    </submittedName>
</protein>
<dbReference type="OrthoDB" id="674604at2759"/>
<sequence length="109" mass="11913">MGKDTLLNTVGCSLALITPTPVTSTTATPTLVPAAIESKTSISLWEEAPKKLFKDPELGRLVHDYERDLWEQHQSNTGNHEQKGDSNVKSLLVDDVDSTAALQRAILEN</sequence>
<keyword evidence="2" id="KW-1185">Reference proteome</keyword>
<accession>A0A395IF30</accession>
<name>A0A395IF30_9HELO</name>
<organism evidence="1 2">
    <name type="scientific">Monilinia fructigena</name>
    <dbReference type="NCBI Taxonomy" id="38457"/>
    <lineage>
        <taxon>Eukaryota</taxon>
        <taxon>Fungi</taxon>
        <taxon>Dikarya</taxon>
        <taxon>Ascomycota</taxon>
        <taxon>Pezizomycotina</taxon>
        <taxon>Leotiomycetes</taxon>
        <taxon>Helotiales</taxon>
        <taxon>Sclerotiniaceae</taxon>
        <taxon>Monilinia</taxon>
    </lineage>
</organism>
<evidence type="ECO:0000313" key="1">
    <source>
        <dbReference type="EMBL" id="RAL58806.1"/>
    </source>
</evidence>
<comment type="caution">
    <text evidence="1">The sequence shown here is derived from an EMBL/GenBank/DDBJ whole genome shotgun (WGS) entry which is preliminary data.</text>
</comment>
<evidence type="ECO:0000313" key="2">
    <source>
        <dbReference type="Proteomes" id="UP000249056"/>
    </source>
</evidence>
<dbReference type="AlphaFoldDB" id="A0A395IF30"/>
<dbReference type="EMBL" id="QKRW01000068">
    <property type="protein sequence ID" value="RAL58806.1"/>
    <property type="molecule type" value="Genomic_DNA"/>
</dbReference>
<gene>
    <name evidence="1" type="ORF">DID88_009116</name>
</gene>
<proteinExistence type="predicted"/>